<comment type="cofactor">
    <cofactor evidence="1">
        <name>heme</name>
        <dbReference type="ChEBI" id="CHEBI:30413"/>
    </cofactor>
</comment>
<dbReference type="EMBL" id="JBBWWR010000009">
    <property type="protein sequence ID" value="KAK8961445.1"/>
    <property type="molecule type" value="Genomic_DNA"/>
</dbReference>
<evidence type="ECO:0000256" key="6">
    <source>
        <dbReference type="ARBA" id="ARBA00023004"/>
    </source>
</evidence>
<evidence type="ECO:0000256" key="4">
    <source>
        <dbReference type="ARBA" id="ARBA00022723"/>
    </source>
</evidence>
<evidence type="ECO:0000256" key="2">
    <source>
        <dbReference type="ARBA" id="ARBA00010617"/>
    </source>
</evidence>
<dbReference type="PANTHER" id="PTHR47955:SF19">
    <property type="entry name" value="CYTOCHROME P450 71A9-LIKE ISOFORM X1"/>
    <property type="match status" value="1"/>
</dbReference>
<dbReference type="PANTHER" id="PTHR47955">
    <property type="entry name" value="CYTOCHROME P450 FAMILY 71 PROTEIN"/>
    <property type="match status" value="1"/>
</dbReference>
<proteinExistence type="inferred from homology"/>
<keyword evidence="5 8" id="KW-0560">Oxidoreductase</keyword>
<keyword evidence="11" id="KW-1185">Reference proteome</keyword>
<dbReference type="InterPro" id="IPR002401">
    <property type="entry name" value="Cyt_P450_E_grp-I"/>
</dbReference>
<dbReference type="InterPro" id="IPR017972">
    <property type="entry name" value="Cyt_P450_CS"/>
</dbReference>
<dbReference type="Pfam" id="PF00067">
    <property type="entry name" value="p450"/>
    <property type="match status" value="1"/>
</dbReference>
<dbReference type="PRINTS" id="PR00385">
    <property type="entry name" value="P450"/>
</dbReference>
<keyword evidence="7 8" id="KW-0503">Monooxygenase</keyword>
<comment type="caution">
    <text evidence="10">The sequence shown here is derived from an EMBL/GenBank/DDBJ whole genome shotgun (WGS) entry which is preliminary data.</text>
</comment>
<evidence type="ECO:0000256" key="7">
    <source>
        <dbReference type="ARBA" id="ARBA00023033"/>
    </source>
</evidence>
<evidence type="ECO:0000313" key="11">
    <source>
        <dbReference type="Proteomes" id="UP001412067"/>
    </source>
</evidence>
<keyword evidence="9" id="KW-0812">Transmembrane</keyword>
<keyword evidence="9" id="KW-1133">Transmembrane helix</keyword>
<evidence type="ECO:0000313" key="10">
    <source>
        <dbReference type="EMBL" id="KAK8961445.1"/>
    </source>
</evidence>
<protein>
    <submittedName>
        <fullName evidence="10">Cytochrome P450 71D7</fullName>
    </submittedName>
</protein>
<dbReference type="PROSITE" id="PS00086">
    <property type="entry name" value="CYTOCHROME_P450"/>
    <property type="match status" value="1"/>
</dbReference>
<comment type="similarity">
    <text evidence="2 8">Belongs to the cytochrome P450 family.</text>
</comment>
<dbReference type="PRINTS" id="PR00463">
    <property type="entry name" value="EP450I"/>
</dbReference>
<keyword evidence="4 8" id="KW-0479">Metal-binding</keyword>
<evidence type="ECO:0000256" key="1">
    <source>
        <dbReference type="ARBA" id="ARBA00001971"/>
    </source>
</evidence>
<evidence type="ECO:0000256" key="5">
    <source>
        <dbReference type="ARBA" id="ARBA00023002"/>
    </source>
</evidence>
<dbReference type="CDD" id="cd11072">
    <property type="entry name" value="CYP71-like"/>
    <property type="match status" value="1"/>
</dbReference>
<evidence type="ECO:0000256" key="3">
    <source>
        <dbReference type="ARBA" id="ARBA00022617"/>
    </source>
</evidence>
<feature type="transmembrane region" description="Helical" evidence="9">
    <location>
        <begin position="6"/>
        <end position="23"/>
    </location>
</feature>
<keyword evidence="9" id="KW-0472">Membrane</keyword>
<keyword evidence="6 8" id="KW-0408">Iron</keyword>
<evidence type="ECO:0000256" key="8">
    <source>
        <dbReference type="RuleBase" id="RU000461"/>
    </source>
</evidence>
<dbReference type="InterPro" id="IPR036396">
    <property type="entry name" value="Cyt_P450_sf"/>
</dbReference>
<dbReference type="SUPFAM" id="SSF48264">
    <property type="entry name" value="Cytochrome P450"/>
    <property type="match status" value="1"/>
</dbReference>
<dbReference type="InterPro" id="IPR001128">
    <property type="entry name" value="Cyt_P450"/>
</dbReference>
<accession>A0ABR2MCZ6</accession>
<sequence>MVFFYNFVYLFITFILLFAAIRLQRHFKKPINHRLPPGPFNFPFIGATHRMLSSRPAHHTLRQLSAVHGPIMYLRLGEIPTVVISSAEAAKLILKTHDRNFASRSITISVQIITKGVQDLTFAPYGEFWRQMRRICVVSLLCPKRTRSYKTIRAEEIHGLLRSIEASCAGGSPDVSINLSEKVALLTNRITVRAAIGDEGKIDQDLFLRALGEVKEAISGFSIADLFPSAPVLATLTGFRRRLQRCHDAVERMLDVILEEHRGKTAGDEDLLDVLLRCQRDESLPLPISDDNIKGVLNDIFAGGSETAATTVEWAMSELIRSLSAMKRAQMEVREDAAGNNNRLRYMHLIIKETLRLHPPVPLLLPRECHKTCEVMGYEIPERTRVMVNVWAIGRDPKYWEEPEAFKPERFENNVRELGGADFELLPFGAGRRMCPGVSFGLEMVEIALANLLYYFDWEYSKVGDDELNMSENFGVTVGRKFPLHLRASQRFPIIH</sequence>
<reference evidence="10 11" key="1">
    <citation type="journal article" date="2022" name="Nat. Plants">
        <title>Genomes of leafy and leafless Platanthera orchids illuminate the evolution of mycoheterotrophy.</title>
        <authorList>
            <person name="Li M.H."/>
            <person name="Liu K.W."/>
            <person name="Li Z."/>
            <person name="Lu H.C."/>
            <person name="Ye Q.L."/>
            <person name="Zhang D."/>
            <person name="Wang J.Y."/>
            <person name="Li Y.F."/>
            <person name="Zhong Z.M."/>
            <person name="Liu X."/>
            <person name="Yu X."/>
            <person name="Liu D.K."/>
            <person name="Tu X.D."/>
            <person name="Liu B."/>
            <person name="Hao Y."/>
            <person name="Liao X.Y."/>
            <person name="Jiang Y.T."/>
            <person name="Sun W.H."/>
            <person name="Chen J."/>
            <person name="Chen Y.Q."/>
            <person name="Ai Y."/>
            <person name="Zhai J.W."/>
            <person name="Wu S.S."/>
            <person name="Zhou Z."/>
            <person name="Hsiao Y.Y."/>
            <person name="Wu W.L."/>
            <person name="Chen Y.Y."/>
            <person name="Lin Y.F."/>
            <person name="Hsu J.L."/>
            <person name="Li C.Y."/>
            <person name="Wang Z.W."/>
            <person name="Zhao X."/>
            <person name="Zhong W.Y."/>
            <person name="Ma X.K."/>
            <person name="Ma L."/>
            <person name="Huang J."/>
            <person name="Chen G.Z."/>
            <person name="Huang M.Z."/>
            <person name="Huang L."/>
            <person name="Peng D.H."/>
            <person name="Luo Y.B."/>
            <person name="Zou S.Q."/>
            <person name="Chen S.P."/>
            <person name="Lan S."/>
            <person name="Tsai W.C."/>
            <person name="Van de Peer Y."/>
            <person name="Liu Z.J."/>
        </authorList>
    </citation>
    <scope>NUCLEOTIDE SEQUENCE [LARGE SCALE GENOMIC DNA]</scope>
    <source>
        <strain evidence="10">Lor288</strain>
    </source>
</reference>
<gene>
    <name evidence="10" type="primary">CYP71D7</name>
    <name evidence="10" type="ORF">KSP40_PGU019548</name>
</gene>
<dbReference type="Proteomes" id="UP001412067">
    <property type="component" value="Unassembled WGS sequence"/>
</dbReference>
<dbReference type="Gene3D" id="1.10.630.10">
    <property type="entry name" value="Cytochrome P450"/>
    <property type="match status" value="1"/>
</dbReference>
<evidence type="ECO:0000256" key="9">
    <source>
        <dbReference type="SAM" id="Phobius"/>
    </source>
</evidence>
<name>A0ABR2MCZ6_9ASPA</name>
<organism evidence="10 11">
    <name type="scientific">Platanthera guangdongensis</name>
    <dbReference type="NCBI Taxonomy" id="2320717"/>
    <lineage>
        <taxon>Eukaryota</taxon>
        <taxon>Viridiplantae</taxon>
        <taxon>Streptophyta</taxon>
        <taxon>Embryophyta</taxon>
        <taxon>Tracheophyta</taxon>
        <taxon>Spermatophyta</taxon>
        <taxon>Magnoliopsida</taxon>
        <taxon>Liliopsida</taxon>
        <taxon>Asparagales</taxon>
        <taxon>Orchidaceae</taxon>
        <taxon>Orchidoideae</taxon>
        <taxon>Orchideae</taxon>
        <taxon>Orchidinae</taxon>
        <taxon>Platanthera</taxon>
    </lineage>
</organism>
<keyword evidence="3 8" id="KW-0349">Heme</keyword>